<keyword evidence="2" id="KW-1185">Reference proteome</keyword>
<evidence type="ECO:0000313" key="2">
    <source>
        <dbReference type="Proteomes" id="UP000828390"/>
    </source>
</evidence>
<sequence>MLLLPRHRDILTLPHNDIQHPMRKKLQLIGTVVSGNPLLIEAFHRRLRKASSTAVVDQAQESSIH</sequence>
<organism evidence="1 2">
    <name type="scientific">Dreissena polymorpha</name>
    <name type="common">Zebra mussel</name>
    <name type="synonym">Mytilus polymorpha</name>
    <dbReference type="NCBI Taxonomy" id="45954"/>
    <lineage>
        <taxon>Eukaryota</taxon>
        <taxon>Metazoa</taxon>
        <taxon>Spiralia</taxon>
        <taxon>Lophotrochozoa</taxon>
        <taxon>Mollusca</taxon>
        <taxon>Bivalvia</taxon>
        <taxon>Autobranchia</taxon>
        <taxon>Heteroconchia</taxon>
        <taxon>Euheterodonta</taxon>
        <taxon>Imparidentia</taxon>
        <taxon>Neoheterodontei</taxon>
        <taxon>Myida</taxon>
        <taxon>Dreissenoidea</taxon>
        <taxon>Dreissenidae</taxon>
        <taxon>Dreissena</taxon>
    </lineage>
</organism>
<comment type="caution">
    <text evidence="1">The sequence shown here is derived from an EMBL/GenBank/DDBJ whole genome shotgun (WGS) entry which is preliminary data.</text>
</comment>
<name>A0A9D4K0M7_DREPO</name>
<reference evidence="1" key="2">
    <citation type="submission" date="2020-11" db="EMBL/GenBank/DDBJ databases">
        <authorList>
            <person name="McCartney M.A."/>
            <person name="Auch B."/>
            <person name="Kono T."/>
            <person name="Mallez S."/>
            <person name="Becker A."/>
            <person name="Gohl D.M."/>
            <person name="Silverstein K.A.T."/>
            <person name="Koren S."/>
            <person name="Bechman K.B."/>
            <person name="Herman A."/>
            <person name="Abrahante J.E."/>
            <person name="Garbe J."/>
        </authorList>
    </citation>
    <scope>NUCLEOTIDE SEQUENCE</scope>
    <source>
        <strain evidence="1">Duluth1</strain>
        <tissue evidence="1">Whole animal</tissue>
    </source>
</reference>
<dbReference type="AlphaFoldDB" id="A0A9D4K0M7"/>
<accession>A0A9D4K0M7</accession>
<dbReference type="EMBL" id="JAIWYP010000004">
    <property type="protein sequence ID" value="KAH3830661.1"/>
    <property type="molecule type" value="Genomic_DNA"/>
</dbReference>
<gene>
    <name evidence="1" type="ORF">DPMN_103907</name>
</gene>
<dbReference type="Proteomes" id="UP000828390">
    <property type="component" value="Unassembled WGS sequence"/>
</dbReference>
<reference evidence="1" key="1">
    <citation type="journal article" date="2019" name="bioRxiv">
        <title>The Genome of the Zebra Mussel, Dreissena polymorpha: A Resource for Invasive Species Research.</title>
        <authorList>
            <person name="McCartney M.A."/>
            <person name="Auch B."/>
            <person name="Kono T."/>
            <person name="Mallez S."/>
            <person name="Zhang Y."/>
            <person name="Obille A."/>
            <person name="Becker A."/>
            <person name="Abrahante J.E."/>
            <person name="Garbe J."/>
            <person name="Badalamenti J.P."/>
            <person name="Herman A."/>
            <person name="Mangelson H."/>
            <person name="Liachko I."/>
            <person name="Sullivan S."/>
            <person name="Sone E.D."/>
            <person name="Koren S."/>
            <person name="Silverstein K.A.T."/>
            <person name="Beckman K.B."/>
            <person name="Gohl D.M."/>
        </authorList>
    </citation>
    <scope>NUCLEOTIDE SEQUENCE</scope>
    <source>
        <strain evidence="1">Duluth1</strain>
        <tissue evidence="1">Whole animal</tissue>
    </source>
</reference>
<evidence type="ECO:0000313" key="1">
    <source>
        <dbReference type="EMBL" id="KAH3830661.1"/>
    </source>
</evidence>
<protein>
    <submittedName>
        <fullName evidence="1">Uncharacterized protein</fullName>
    </submittedName>
</protein>
<proteinExistence type="predicted"/>